<keyword evidence="2" id="KW-0812">Transmembrane</keyword>
<name>A0A7S4JTY2_9STRA</name>
<organism evidence="3">
    <name type="scientific">Odontella aurita</name>
    <dbReference type="NCBI Taxonomy" id="265563"/>
    <lineage>
        <taxon>Eukaryota</taxon>
        <taxon>Sar</taxon>
        <taxon>Stramenopiles</taxon>
        <taxon>Ochrophyta</taxon>
        <taxon>Bacillariophyta</taxon>
        <taxon>Mediophyceae</taxon>
        <taxon>Biddulphiophycidae</taxon>
        <taxon>Eupodiscales</taxon>
        <taxon>Odontellaceae</taxon>
        <taxon>Odontella</taxon>
    </lineage>
</organism>
<dbReference type="AlphaFoldDB" id="A0A7S4JTY2"/>
<keyword evidence="2" id="KW-1133">Transmembrane helix</keyword>
<feature type="region of interest" description="Disordered" evidence="1">
    <location>
        <begin position="1"/>
        <end position="23"/>
    </location>
</feature>
<proteinExistence type="predicted"/>
<gene>
    <name evidence="3" type="ORF">OAUR00152_LOCUS33346</name>
</gene>
<feature type="transmembrane region" description="Helical" evidence="2">
    <location>
        <begin position="72"/>
        <end position="94"/>
    </location>
</feature>
<keyword evidence="2" id="KW-0472">Membrane</keyword>
<protein>
    <recommendedName>
        <fullName evidence="4">VWFD domain-containing protein</fullName>
    </recommendedName>
</protein>
<evidence type="ECO:0000313" key="3">
    <source>
        <dbReference type="EMBL" id="CAE2273249.1"/>
    </source>
</evidence>
<reference evidence="3" key="1">
    <citation type="submission" date="2021-01" db="EMBL/GenBank/DDBJ databases">
        <authorList>
            <person name="Corre E."/>
            <person name="Pelletier E."/>
            <person name="Niang G."/>
            <person name="Scheremetjew M."/>
            <person name="Finn R."/>
            <person name="Kale V."/>
            <person name="Holt S."/>
            <person name="Cochrane G."/>
            <person name="Meng A."/>
            <person name="Brown T."/>
            <person name="Cohen L."/>
        </authorList>
    </citation>
    <scope>NUCLEOTIDE SEQUENCE</scope>
    <source>
        <strain evidence="3">Isolate 1302-5</strain>
    </source>
</reference>
<accession>A0A7S4JTY2</accession>
<evidence type="ECO:0000256" key="1">
    <source>
        <dbReference type="SAM" id="MobiDB-lite"/>
    </source>
</evidence>
<dbReference type="Gene3D" id="2.60.120.260">
    <property type="entry name" value="Galactose-binding domain-like"/>
    <property type="match status" value="1"/>
</dbReference>
<evidence type="ECO:0008006" key="4">
    <source>
        <dbReference type="Google" id="ProtNLM"/>
    </source>
</evidence>
<sequence>MTVVFPESTRKDSAPAPPYTGTRSRRAMDFQPVLSASIALLGGRGGGRCQRVLFSRRRERWWPAAKLKRDKAVLALAALSLLAGLLCFDAMGMMAPVGVKKLKLGRKVAAGGPNGRGGDGDSRRGRGIHWASSARKKDRKLENVAESWCYDGNMLDNGGFDKGRAEWSHHGTAAFSTEWTDVEGTTTRVAVIQDRGDVYHGIKQDIGHAIPCMTGSDFFLHITARVKMYNKETGEGVNSCMNGEALVANEWNKNHCPFVRFHGWKNNDTGTFSSFDSYDTLHAWDGDAWNTIDFITDVIPALQGDDLTKLVFSVRGGPADAVVLVDDIVVRRMEPEDIPVNSPIYDPDSHHDCETNMIKNGGAEYQSPLEWDVHRFWKSERGATIDNLDLGNHEHAFLLTNRVEWRQGIGQDIDPYFCLKEPNLYVQFSFDVKVYHEWSGTAFTGPKTSCAPHFPNWKNCPQLNVWYADPGVSWDVSRYKDDEMIFNWDPYGWNKFDIIVAVNPGVTYKPWKFTRIATEGGTPRGAILIDNMVMKKIPYEKIPAGKAIYDWSGKTKTTPIMECHSIGDPHLMTFSGNMYDNHTEGWQPLYIHHDLRVEALQKGAGLREDVSFGFNAEVKITYKGVEYYFADKVPLPSTDQYYSHHDGGLQERFVFGEGTPDAKVYVQSMDTYKAAHVGKLGNVWYNVYIYTKDVFGAGLCCDIDQPPAESEEIQFPDFAPSRAEAEEVCEELEDKPNLYQNCIFDFRAVSAATNDTEAARELVVETVVAQTSEATSIVQQETQSESYAELTGGGNMYEDAANAGAQGDPTIVGVKNQAFKFDGRSDAWYANLASESVQWNMKFHEFEGCAAEADMFVTGVTVGLRERHRIAHSVVIRVRDENSFFPGCDFDDDEEEENDACLGAGSLEIVLDGETITKPGDYFARASTPSSSAIRVVAYNTYAACSRKWYDYDGPPQQGSEGGSVESDSRTLSHSKLPLDFLADSLGTAIRPNVCADWMHERTTNDDLFRQAGSWTTVHVETPLVSFHIEYRQNARTRGDPTTCFSHSIDAWMAEISPKLRSEEWRGILGETRYKESTESDREVILMGKDDEDYEVSGPYGTNFGALGASHWFWPLRGGLRGFI</sequence>
<evidence type="ECO:0000256" key="2">
    <source>
        <dbReference type="SAM" id="Phobius"/>
    </source>
</evidence>
<dbReference type="EMBL" id="HBKQ01048305">
    <property type="protein sequence ID" value="CAE2273249.1"/>
    <property type="molecule type" value="Transcribed_RNA"/>
</dbReference>